<dbReference type="InterPro" id="IPR009071">
    <property type="entry name" value="HMG_box_dom"/>
</dbReference>
<comment type="caution">
    <text evidence="4">The sequence shown here is derived from an EMBL/GenBank/DDBJ whole genome shotgun (WGS) entry which is preliminary data.</text>
</comment>
<feature type="DNA-binding region" description="HMG box" evidence="2">
    <location>
        <begin position="345"/>
        <end position="408"/>
    </location>
</feature>
<dbReference type="GO" id="GO:0005634">
    <property type="term" value="C:nucleus"/>
    <property type="evidence" value="ECO:0007669"/>
    <property type="project" value="UniProtKB-UniRule"/>
</dbReference>
<accession>A0AA88LBQ9</accession>
<dbReference type="InterPro" id="IPR036910">
    <property type="entry name" value="HMG_box_dom_sf"/>
</dbReference>
<dbReference type="EMBL" id="JAVRJZ010000002">
    <property type="protein sequence ID" value="KAK2725503.1"/>
    <property type="molecule type" value="Genomic_DNA"/>
</dbReference>
<dbReference type="Gene3D" id="1.10.30.10">
    <property type="entry name" value="High mobility group box domain"/>
    <property type="match status" value="2"/>
</dbReference>
<evidence type="ECO:0000313" key="4">
    <source>
        <dbReference type="EMBL" id="KAK2725503.1"/>
    </source>
</evidence>
<sequence>MKDSVDDYHVLPEEKKKEYSRRYLEMKIEYDKQYEAWKIRITEPSYRYFWSSHEELRDNYISRLMNISRFSWLLAHVHLNDNLILPRKGCDNYDKPHKIRPLIDKLRSSFRRTCKATKEQAVDESLSTIPDANKMTLKEFKFRIVTGSVGSYSCKGERGWPSRISEVIAKLKPYVPPEKRLNQSKHLPVPVFQEDGLSVVQKLSPIAKNGIAHFVNFSIGSQGFQFAWQSGTPSRSKGFEVSEHLPKRPQPQYMKFLNEKRKTLKAENPTWSRSEIFAACCKMWKEMSDEEKAKYPSPSKEELEEYKRKKEEYLMQLTPDELRSFDVVMMQKKAKEALERILNAPKRPGTPYALFLQDKKGEKQPNFAEFARNSALEWKNLPPEEKVKYQLKHDALADEYKEGYADWLKSVESVVRSLLPKDKKSKAISKEKIHPFGPLE</sequence>
<dbReference type="SUPFAM" id="SSF47095">
    <property type="entry name" value="HMG-box"/>
    <property type="match status" value="2"/>
</dbReference>
<reference evidence="4" key="1">
    <citation type="submission" date="2023-07" db="EMBL/GenBank/DDBJ databases">
        <title>Chromosome-level genome assembly of Artemia franciscana.</title>
        <authorList>
            <person name="Jo E."/>
        </authorList>
    </citation>
    <scope>NUCLEOTIDE SEQUENCE</scope>
    <source>
        <tissue evidence="4">Whole body</tissue>
    </source>
</reference>
<name>A0AA88LBQ9_ARTSF</name>
<feature type="domain" description="HMG box" evidence="3">
    <location>
        <begin position="246"/>
        <end position="314"/>
    </location>
</feature>
<dbReference type="Pfam" id="PF13843">
    <property type="entry name" value="DDE_Tnp_1_7"/>
    <property type="match status" value="1"/>
</dbReference>
<feature type="DNA-binding region" description="HMG box" evidence="2">
    <location>
        <begin position="246"/>
        <end position="314"/>
    </location>
</feature>
<evidence type="ECO:0000313" key="5">
    <source>
        <dbReference type="Proteomes" id="UP001187531"/>
    </source>
</evidence>
<protein>
    <recommendedName>
        <fullName evidence="3">HMG box domain-containing protein</fullName>
    </recommendedName>
</protein>
<evidence type="ECO:0000259" key="3">
    <source>
        <dbReference type="PROSITE" id="PS50118"/>
    </source>
</evidence>
<proteinExistence type="predicted"/>
<feature type="domain" description="HMG box" evidence="3">
    <location>
        <begin position="345"/>
        <end position="408"/>
    </location>
</feature>
<dbReference type="InterPro" id="IPR050342">
    <property type="entry name" value="HMGB"/>
</dbReference>
<dbReference type="AlphaFoldDB" id="A0AA88LBQ9"/>
<dbReference type="Proteomes" id="UP001187531">
    <property type="component" value="Unassembled WGS sequence"/>
</dbReference>
<dbReference type="PROSITE" id="PS50118">
    <property type="entry name" value="HMG_BOX_2"/>
    <property type="match status" value="2"/>
</dbReference>
<dbReference type="PANTHER" id="PTHR48112">
    <property type="entry name" value="HIGH MOBILITY GROUP PROTEIN DSP1"/>
    <property type="match status" value="1"/>
</dbReference>
<dbReference type="CDD" id="cd00084">
    <property type="entry name" value="HMG-box_SF"/>
    <property type="match status" value="1"/>
</dbReference>
<keyword evidence="1 2" id="KW-0238">DNA-binding</keyword>
<dbReference type="SMART" id="SM00398">
    <property type="entry name" value="HMG"/>
    <property type="match status" value="2"/>
</dbReference>
<evidence type="ECO:0000256" key="2">
    <source>
        <dbReference type="PROSITE-ProRule" id="PRU00267"/>
    </source>
</evidence>
<dbReference type="GO" id="GO:0003677">
    <property type="term" value="F:DNA binding"/>
    <property type="evidence" value="ECO:0007669"/>
    <property type="project" value="UniProtKB-UniRule"/>
</dbReference>
<gene>
    <name evidence="4" type="ORF">QYM36_000110</name>
</gene>
<organism evidence="4 5">
    <name type="scientific">Artemia franciscana</name>
    <name type="common">Brine shrimp</name>
    <name type="synonym">Artemia sanfranciscana</name>
    <dbReference type="NCBI Taxonomy" id="6661"/>
    <lineage>
        <taxon>Eukaryota</taxon>
        <taxon>Metazoa</taxon>
        <taxon>Ecdysozoa</taxon>
        <taxon>Arthropoda</taxon>
        <taxon>Crustacea</taxon>
        <taxon>Branchiopoda</taxon>
        <taxon>Anostraca</taxon>
        <taxon>Artemiidae</taxon>
        <taxon>Artemia</taxon>
    </lineage>
</organism>
<keyword evidence="5" id="KW-1185">Reference proteome</keyword>
<dbReference type="InterPro" id="IPR029526">
    <property type="entry name" value="PGBD"/>
</dbReference>
<keyword evidence="2" id="KW-0539">Nucleus</keyword>
<dbReference type="Pfam" id="PF00505">
    <property type="entry name" value="HMG_box"/>
    <property type="match status" value="1"/>
</dbReference>
<evidence type="ECO:0000256" key="1">
    <source>
        <dbReference type="ARBA" id="ARBA00023125"/>
    </source>
</evidence>